<protein>
    <submittedName>
        <fullName evidence="3">Plasmid pRiA4b ORF-3 family protein</fullName>
    </submittedName>
</protein>
<evidence type="ECO:0000259" key="2">
    <source>
        <dbReference type="Pfam" id="PF07929"/>
    </source>
</evidence>
<dbReference type="KEGG" id="plia:E4191_16635"/>
<accession>A0A4Y5SQN1</accession>
<dbReference type="EMBL" id="CP040759">
    <property type="protein sequence ID" value="QDA35791.1"/>
    <property type="molecule type" value="Genomic_DNA"/>
</dbReference>
<geneLocation type="plasmid" evidence="3 4">
    <name>unnamed8</name>
</geneLocation>
<dbReference type="SUPFAM" id="SSF159941">
    <property type="entry name" value="MM3350-like"/>
    <property type="match status" value="1"/>
</dbReference>
<dbReference type="Gene3D" id="3.10.290.30">
    <property type="entry name" value="MM3350-like"/>
    <property type="match status" value="1"/>
</dbReference>
<dbReference type="Pfam" id="PF07929">
    <property type="entry name" value="PRiA4_ORF3"/>
    <property type="match status" value="1"/>
</dbReference>
<dbReference type="InterPro" id="IPR012912">
    <property type="entry name" value="Plasmid_pRiA4b_Orf3-like"/>
</dbReference>
<dbReference type="RefSeq" id="WP_139615612.1">
    <property type="nucleotide sequence ID" value="NZ_CP040759.1"/>
</dbReference>
<organism evidence="3 4">
    <name type="scientific">Paracoccus liaowanqingii</name>
    <dbReference type="NCBI Taxonomy" id="2560053"/>
    <lineage>
        <taxon>Bacteria</taxon>
        <taxon>Pseudomonadati</taxon>
        <taxon>Pseudomonadota</taxon>
        <taxon>Alphaproteobacteria</taxon>
        <taxon>Rhodobacterales</taxon>
        <taxon>Paracoccaceae</taxon>
        <taxon>Paracoccus</taxon>
    </lineage>
</organism>
<dbReference type="Proteomes" id="UP000296374">
    <property type="component" value="Plasmid unnamed8"/>
</dbReference>
<evidence type="ECO:0000313" key="4">
    <source>
        <dbReference type="Proteomes" id="UP000296374"/>
    </source>
</evidence>
<feature type="domain" description="Plasmid pRiA4b Orf3-like" evidence="2">
    <location>
        <begin position="76"/>
        <end position="179"/>
    </location>
</feature>
<reference evidence="4" key="1">
    <citation type="submission" date="2019-05" db="EMBL/GenBank/DDBJ databases">
        <title>Tamlana fucoidanivorans sp. nov., isolated from the surface of algae collected from Fujian province in China.</title>
        <authorList>
            <person name="Li J."/>
        </authorList>
    </citation>
    <scope>NUCLEOTIDE SEQUENCE [LARGE SCALE GENOMIC DNA]</scope>
    <source>
        <strain evidence="4">2251</strain>
        <plasmid evidence="4">unnamed8</plasmid>
    </source>
</reference>
<keyword evidence="3" id="KW-0614">Plasmid</keyword>
<dbReference type="AlphaFoldDB" id="A0A4Y5SQN1"/>
<proteinExistence type="predicted"/>
<dbReference type="PANTHER" id="PTHR41878">
    <property type="entry name" value="LEXA REPRESSOR-RELATED"/>
    <property type="match status" value="1"/>
</dbReference>
<dbReference type="PANTHER" id="PTHR41878:SF1">
    <property type="entry name" value="TNPR PROTEIN"/>
    <property type="match status" value="1"/>
</dbReference>
<evidence type="ECO:0000256" key="1">
    <source>
        <dbReference type="SAM" id="MobiDB-lite"/>
    </source>
</evidence>
<evidence type="ECO:0000313" key="3">
    <source>
        <dbReference type="EMBL" id="QDA35791.1"/>
    </source>
</evidence>
<dbReference type="InterPro" id="IPR024047">
    <property type="entry name" value="MM3350-like_sf"/>
</dbReference>
<gene>
    <name evidence="3" type="ORF">E4191_16635</name>
</gene>
<name>A0A4Y5SQN1_9RHOB</name>
<sequence>MAEKHNHRAGHCERGSRHRHVAGFSWSGPASAQHDLPRSPAPDPVSRHGLDQLASLHVRGWWSELGVPDPDFGGDDLPANKTSLAQLIQDTSVRTGRYIYDFGDNWEHKLQIGKITPLAPGEIYPGLRHISGRCPPEDVGGPPGYEEFLEAVKDPNHPEHEELAEWADGTFDPHTLDAEELRLNVLKLAKKWQPRKT</sequence>
<feature type="region of interest" description="Disordered" evidence="1">
    <location>
        <begin position="22"/>
        <end position="48"/>
    </location>
</feature>